<keyword evidence="4" id="KW-1185">Reference proteome</keyword>
<name>A0A830HQC0_9CHLO</name>
<organism evidence="3 4">
    <name type="scientific">Pycnococcus provasolii</name>
    <dbReference type="NCBI Taxonomy" id="41880"/>
    <lineage>
        <taxon>Eukaryota</taxon>
        <taxon>Viridiplantae</taxon>
        <taxon>Chlorophyta</taxon>
        <taxon>Pseudoscourfieldiophyceae</taxon>
        <taxon>Pseudoscourfieldiales</taxon>
        <taxon>Pycnococcaceae</taxon>
        <taxon>Pycnococcus</taxon>
    </lineage>
</organism>
<dbReference type="Pfam" id="PF10046">
    <property type="entry name" value="BLOC1_2"/>
    <property type="match status" value="1"/>
</dbReference>
<feature type="compositionally biased region" description="Low complexity" evidence="2">
    <location>
        <begin position="1"/>
        <end position="11"/>
    </location>
</feature>
<comment type="similarity">
    <text evidence="1">Belongs to the BLOC1S2 family.</text>
</comment>
<evidence type="ECO:0000313" key="3">
    <source>
        <dbReference type="EMBL" id="GHP09108.1"/>
    </source>
</evidence>
<evidence type="ECO:0000256" key="1">
    <source>
        <dbReference type="ARBA" id="ARBA00008468"/>
    </source>
</evidence>
<dbReference type="Proteomes" id="UP000660262">
    <property type="component" value="Unassembled WGS sequence"/>
</dbReference>
<dbReference type="EMBL" id="BNJQ01000023">
    <property type="protein sequence ID" value="GHP09108.1"/>
    <property type="molecule type" value="Genomic_DNA"/>
</dbReference>
<dbReference type="InterPro" id="IPR019269">
    <property type="entry name" value="BLOC1_su2"/>
</dbReference>
<proteinExistence type="inferred from homology"/>
<comment type="caution">
    <text evidence="3">The sequence shown here is derived from an EMBL/GenBank/DDBJ whole genome shotgun (WGS) entry which is preliminary data.</text>
</comment>
<evidence type="ECO:0000256" key="2">
    <source>
        <dbReference type="SAM" id="MobiDB-lite"/>
    </source>
</evidence>
<gene>
    <name evidence="3" type="ORF">PPROV_000784500</name>
</gene>
<protein>
    <submittedName>
        <fullName evidence="3">Uncharacterized protein</fullName>
    </submittedName>
</protein>
<reference evidence="3" key="1">
    <citation type="submission" date="2020-10" db="EMBL/GenBank/DDBJ databases">
        <title>Unveiling of a novel bifunctional photoreceptor, Dualchrome1, isolated from a cosmopolitan green alga.</title>
        <authorList>
            <person name="Suzuki S."/>
            <person name="Kawachi M."/>
        </authorList>
    </citation>
    <scope>NUCLEOTIDE SEQUENCE</scope>
    <source>
        <strain evidence="3">NIES 2893</strain>
    </source>
</reference>
<feature type="region of interest" description="Disordered" evidence="2">
    <location>
        <begin position="1"/>
        <end position="24"/>
    </location>
</feature>
<sequence>MSPSPSSSSPSQKPEVVQRRLDSLPVDTRQTSVLSSLLTPLLDESMAAYRAELTTASHEYRALTNMNNQAAAVYRAAAESAKTAADTVEQLVDAKTEALQDLASGTSIDEVDRQVGELEALCTRLETYLRKLETRVAKVSPPGMSLLL</sequence>
<evidence type="ECO:0000313" key="4">
    <source>
        <dbReference type="Proteomes" id="UP000660262"/>
    </source>
</evidence>
<dbReference type="AlphaFoldDB" id="A0A830HQC0"/>
<accession>A0A830HQC0</accession>